<dbReference type="InterPro" id="IPR011006">
    <property type="entry name" value="CheY-like_superfamily"/>
</dbReference>
<dbReference type="Gene3D" id="3.40.50.2300">
    <property type="match status" value="1"/>
</dbReference>
<dbReference type="Pfam" id="PF00072">
    <property type="entry name" value="Response_reg"/>
    <property type="match status" value="1"/>
</dbReference>
<proteinExistence type="predicted"/>
<feature type="modified residue" description="4-aspartylphosphate" evidence="1">
    <location>
        <position position="63"/>
    </location>
</feature>
<dbReference type="AlphaFoldDB" id="A0A2M9Y476"/>
<feature type="domain" description="Response regulatory" evidence="2">
    <location>
        <begin position="6"/>
        <end position="131"/>
    </location>
</feature>
<dbReference type="OrthoDB" id="9759232at2"/>
<evidence type="ECO:0000313" key="3">
    <source>
        <dbReference type="EMBL" id="TGK96339.1"/>
    </source>
</evidence>
<keyword evidence="4" id="KW-1185">Reference proteome</keyword>
<dbReference type="SMART" id="SM00448">
    <property type="entry name" value="REC"/>
    <property type="match status" value="1"/>
</dbReference>
<dbReference type="PANTHER" id="PTHR44520:SF2">
    <property type="entry name" value="RESPONSE REGULATOR RCP1"/>
    <property type="match status" value="1"/>
</dbReference>
<evidence type="ECO:0000313" key="4">
    <source>
        <dbReference type="Proteomes" id="UP000297891"/>
    </source>
</evidence>
<organism evidence="3 4">
    <name type="scientific">Leptospira brenneri</name>
    <dbReference type="NCBI Taxonomy" id="2023182"/>
    <lineage>
        <taxon>Bacteria</taxon>
        <taxon>Pseudomonadati</taxon>
        <taxon>Spirochaetota</taxon>
        <taxon>Spirochaetia</taxon>
        <taxon>Leptospirales</taxon>
        <taxon>Leptospiraceae</taxon>
        <taxon>Leptospira</taxon>
    </lineage>
</organism>
<keyword evidence="1" id="KW-0597">Phosphoprotein</keyword>
<dbReference type="InterPro" id="IPR001789">
    <property type="entry name" value="Sig_transdc_resp-reg_receiver"/>
</dbReference>
<dbReference type="SUPFAM" id="SSF52172">
    <property type="entry name" value="CheY-like"/>
    <property type="match status" value="1"/>
</dbReference>
<protein>
    <submittedName>
        <fullName evidence="3">Response regulator</fullName>
    </submittedName>
</protein>
<dbReference type="PANTHER" id="PTHR44520">
    <property type="entry name" value="RESPONSE REGULATOR RCP1-RELATED"/>
    <property type="match status" value="1"/>
</dbReference>
<accession>A0A2M9Y476</accession>
<dbReference type="GO" id="GO:0000160">
    <property type="term" value="P:phosphorelay signal transduction system"/>
    <property type="evidence" value="ECO:0007669"/>
    <property type="project" value="InterPro"/>
</dbReference>
<gene>
    <name evidence="3" type="ORF">EHQ30_06965</name>
</gene>
<dbReference type="EMBL" id="RQFP01000001">
    <property type="protein sequence ID" value="TGK96339.1"/>
    <property type="molecule type" value="Genomic_DNA"/>
</dbReference>
<dbReference type="Proteomes" id="UP000297891">
    <property type="component" value="Unassembled WGS sequence"/>
</dbReference>
<comment type="caution">
    <text evidence="3">The sequence shown here is derived from an EMBL/GenBank/DDBJ whole genome shotgun (WGS) entry which is preliminary data.</text>
</comment>
<dbReference type="PROSITE" id="PS50110">
    <property type="entry name" value="RESPONSE_REGULATORY"/>
    <property type="match status" value="1"/>
</dbReference>
<reference evidence="3" key="1">
    <citation type="journal article" date="2019" name="PLoS Negl. Trop. Dis.">
        <title>Revisiting the worldwide diversity of Leptospira species in the environment.</title>
        <authorList>
            <person name="Vincent A.T."/>
            <person name="Schiettekatte O."/>
            <person name="Bourhy P."/>
            <person name="Veyrier F.J."/>
            <person name="Picardeau M."/>
        </authorList>
    </citation>
    <scope>NUCLEOTIDE SEQUENCE [LARGE SCALE GENOMIC DNA]</scope>
    <source>
        <strain evidence="3">201800277</strain>
    </source>
</reference>
<dbReference type="InterPro" id="IPR052893">
    <property type="entry name" value="TCS_response_regulator"/>
</dbReference>
<sequence>MNKINLACVVEDDPVHLFLTKQVITLSGMVKQTVVCQNGKDAYDMLVSRISSSETLPDLILLDLNMPVWDGWQFLDEITSLSLDQKITIYIVTSSSNEDDIRRAEKYNLSDNYIVKPITLEKLKEIIYAMN</sequence>
<dbReference type="RefSeq" id="WP_100789526.1">
    <property type="nucleotide sequence ID" value="NZ_NPDQ01000002.1"/>
</dbReference>
<name>A0A2M9Y476_9LEPT</name>
<evidence type="ECO:0000256" key="1">
    <source>
        <dbReference type="PROSITE-ProRule" id="PRU00169"/>
    </source>
</evidence>
<evidence type="ECO:0000259" key="2">
    <source>
        <dbReference type="PROSITE" id="PS50110"/>
    </source>
</evidence>